<comment type="caution">
    <text evidence="1">The sequence shown here is derived from an EMBL/GenBank/DDBJ whole genome shotgun (WGS) entry which is preliminary data.</text>
</comment>
<proteinExistence type="predicted"/>
<dbReference type="EMBL" id="JAIWJY010000004">
    <property type="protein sequence ID" value="MDE1206855.1"/>
    <property type="molecule type" value="Genomic_DNA"/>
</dbReference>
<evidence type="ECO:0000313" key="2">
    <source>
        <dbReference type="Proteomes" id="UP001149303"/>
    </source>
</evidence>
<dbReference type="Proteomes" id="UP001149303">
    <property type="component" value="Unassembled WGS sequence"/>
</dbReference>
<gene>
    <name evidence="1" type="ORF">LCI24_08600</name>
</gene>
<reference evidence="1" key="1">
    <citation type="submission" date="2021-09" db="EMBL/GenBank/DDBJ databases">
        <authorList>
            <person name="Smyrli M."/>
        </authorList>
    </citation>
    <scope>NUCLEOTIDE SEQUENCE</scope>
    <source>
        <strain evidence="1">LAR25</strain>
    </source>
</reference>
<organism evidence="1 2">
    <name type="scientific">Tenacibaculum larymnensis</name>
    <dbReference type="NCBI Taxonomy" id="2878201"/>
    <lineage>
        <taxon>Bacteria</taxon>
        <taxon>Pseudomonadati</taxon>
        <taxon>Bacteroidota</taxon>
        <taxon>Flavobacteriia</taxon>
        <taxon>Flavobacteriales</taxon>
        <taxon>Flavobacteriaceae</taxon>
        <taxon>Tenacibaculum</taxon>
    </lineage>
</organism>
<evidence type="ECO:0000313" key="1">
    <source>
        <dbReference type="EMBL" id="MDE1206855.1"/>
    </source>
</evidence>
<name>A0A9X4EQL5_9FLAO</name>
<dbReference type="RefSeq" id="WP_274640009.1">
    <property type="nucleotide sequence ID" value="NZ_JAIWJY010000004.1"/>
</dbReference>
<protein>
    <submittedName>
        <fullName evidence="1">DUF3238 domain-containing protein</fullName>
    </submittedName>
</protein>
<dbReference type="AlphaFoldDB" id="A0A9X4EQL5"/>
<accession>A0A9X4EQL5</accession>
<keyword evidence="2" id="KW-1185">Reference proteome</keyword>
<sequence length="286" mass="32507">MLPIIIKFQAFIPKSLGKPLLSYFQNSEHFNSLTNKEEFVRKIRNIDSKGFTWLPEPGNSFSNKYYATDSVEMYHHHSEHSTRLAIEMIIEPKKIGNYNFYNEIFKHPEHKKGKGNPFNQHSGESHQVCAYIKKVPELVDTGTTFIQTGHHYVGVCSNTISHDRSDELPLNVDIQNSLSGTYFHESGTVLNNDTTTIKVSASAGYPFAEPFSPNIDFELEFILYKNLANKSLSISVKGFHNNFPAYELIVNRNVAYSHNPSHYGHAGPGLINLNTRKYFNVNNCSL</sequence>